<comment type="caution">
    <text evidence="4">The sequence shown here is derived from an EMBL/GenBank/DDBJ whole genome shotgun (WGS) entry which is preliminary data.</text>
</comment>
<feature type="signal peptide" evidence="2">
    <location>
        <begin position="1"/>
        <end position="27"/>
    </location>
</feature>
<organism evidence="4 5">
    <name type="scientific">Romeriopsis navalis LEGE 11480</name>
    <dbReference type="NCBI Taxonomy" id="2777977"/>
    <lineage>
        <taxon>Bacteria</taxon>
        <taxon>Bacillati</taxon>
        <taxon>Cyanobacteriota</taxon>
        <taxon>Cyanophyceae</taxon>
        <taxon>Leptolyngbyales</taxon>
        <taxon>Leptolyngbyaceae</taxon>
        <taxon>Romeriopsis</taxon>
        <taxon>Romeriopsis navalis</taxon>
    </lineage>
</organism>
<feature type="chain" id="PRO_5037321257" evidence="2">
    <location>
        <begin position="28"/>
        <end position="298"/>
    </location>
</feature>
<dbReference type="Proteomes" id="UP000625316">
    <property type="component" value="Unassembled WGS sequence"/>
</dbReference>
<dbReference type="Pfam" id="PF00722">
    <property type="entry name" value="Glyco_hydro_16"/>
    <property type="match status" value="1"/>
</dbReference>
<protein>
    <submittedName>
        <fullName evidence="4">Glycoside hydrolase family 16 protein</fullName>
    </submittedName>
</protein>
<dbReference type="EMBL" id="JADEXQ010000012">
    <property type="protein sequence ID" value="MBE9029158.1"/>
    <property type="molecule type" value="Genomic_DNA"/>
</dbReference>
<accession>A0A928VIC8</accession>
<dbReference type="CDD" id="cd00413">
    <property type="entry name" value="Glyco_hydrolase_16"/>
    <property type="match status" value="1"/>
</dbReference>
<dbReference type="SUPFAM" id="SSF49899">
    <property type="entry name" value="Concanavalin A-like lectins/glucanases"/>
    <property type="match status" value="1"/>
</dbReference>
<dbReference type="PROSITE" id="PS51762">
    <property type="entry name" value="GH16_2"/>
    <property type="match status" value="1"/>
</dbReference>
<sequence>MSYARRSGLPLGLATISLMLSASVASAFELAPNYQLVWSDEFNGQQLDQAKWDYRYLGPRGPAIVAKDSVAVDGTGNLRLSTHRVGDDLHVGMIGTQPTFQTKYGYFETRIKFQEQQGHHGAFWLQSPTYGKYLDNPAQSGAEIDVIEFFGSGRHDRGAGNAVFWNPYANGPEHRGGPPDLTPILGPVVPGEPRAELSDKFHTYGLLWTADEYVFFIDDHEVFRTSEGVSQVPQYMVLSLLSSGWERSRLQDDRLPDSMYVDYVRVYQPQPPRKVPVPSMLLGLLGVSIKLLQRRRAG</sequence>
<comment type="similarity">
    <text evidence="1">Belongs to the glycosyl hydrolase 16 family.</text>
</comment>
<dbReference type="PANTHER" id="PTHR10963">
    <property type="entry name" value="GLYCOSYL HYDROLASE-RELATED"/>
    <property type="match status" value="1"/>
</dbReference>
<keyword evidence="5" id="KW-1185">Reference proteome</keyword>
<dbReference type="InterPro" id="IPR000757">
    <property type="entry name" value="Beta-glucanase-like"/>
</dbReference>
<evidence type="ECO:0000256" key="2">
    <source>
        <dbReference type="SAM" id="SignalP"/>
    </source>
</evidence>
<dbReference type="InterPro" id="IPR013320">
    <property type="entry name" value="ConA-like_dom_sf"/>
</dbReference>
<name>A0A928VIC8_9CYAN</name>
<dbReference type="GO" id="GO:0005975">
    <property type="term" value="P:carbohydrate metabolic process"/>
    <property type="evidence" value="ECO:0007669"/>
    <property type="project" value="InterPro"/>
</dbReference>
<evidence type="ECO:0000259" key="3">
    <source>
        <dbReference type="PROSITE" id="PS51762"/>
    </source>
</evidence>
<keyword evidence="4" id="KW-0378">Hydrolase</keyword>
<evidence type="ECO:0000313" key="4">
    <source>
        <dbReference type="EMBL" id="MBE9029158.1"/>
    </source>
</evidence>
<proteinExistence type="inferred from homology"/>
<gene>
    <name evidence="4" type="ORF">IQ266_05200</name>
</gene>
<dbReference type="InterPro" id="IPR050546">
    <property type="entry name" value="Glycosyl_Hydrlase_16"/>
</dbReference>
<dbReference type="GO" id="GO:0004553">
    <property type="term" value="F:hydrolase activity, hydrolyzing O-glycosyl compounds"/>
    <property type="evidence" value="ECO:0007669"/>
    <property type="project" value="InterPro"/>
</dbReference>
<dbReference type="Gene3D" id="2.60.120.200">
    <property type="match status" value="1"/>
</dbReference>
<reference evidence="4" key="1">
    <citation type="submission" date="2020-10" db="EMBL/GenBank/DDBJ databases">
        <authorList>
            <person name="Castelo-Branco R."/>
            <person name="Eusebio N."/>
            <person name="Adriana R."/>
            <person name="Vieira A."/>
            <person name="Brugerolle De Fraissinette N."/>
            <person name="Rezende De Castro R."/>
            <person name="Schneider M.P."/>
            <person name="Vasconcelos V."/>
            <person name="Leao P.N."/>
        </authorList>
    </citation>
    <scope>NUCLEOTIDE SEQUENCE</scope>
    <source>
        <strain evidence="4">LEGE 11480</strain>
    </source>
</reference>
<feature type="domain" description="GH16" evidence="3">
    <location>
        <begin position="26"/>
        <end position="272"/>
    </location>
</feature>
<evidence type="ECO:0000256" key="1">
    <source>
        <dbReference type="ARBA" id="ARBA00006865"/>
    </source>
</evidence>
<dbReference type="PANTHER" id="PTHR10963:SF55">
    <property type="entry name" value="GLYCOSIDE HYDROLASE FAMILY 16 PROTEIN"/>
    <property type="match status" value="1"/>
</dbReference>
<evidence type="ECO:0000313" key="5">
    <source>
        <dbReference type="Proteomes" id="UP000625316"/>
    </source>
</evidence>
<keyword evidence="2" id="KW-0732">Signal</keyword>
<dbReference type="RefSeq" id="WP_264323979.1">
    <property type="nucleotide sequence ID" value="NZ_JADEXQ010000012.1"/>
</dbReference>
<dbReference type="AlphaFoldDB" id="A0A928VIC8"/>